<keyword evidence="4" id="KW-1185">Reference proteome</keyword>
<keyword evidence="2" id="KW-0443">Lipid metabolism</keyword>
<reference evidence="3 4" key="1">
    <citation type="journal article" date="2024" name="IMA Fungus">
        <title>IMA Genome - F19 : A genome assembly and annotation guide to empower mycologists, including annotated draft genome sequences of Ceratocystis pirilliformis, Diaporthe australafricana, Fusarium ophioides, Paecilomyces lecythidis, and Sporothrix stenoceras.</title>
        <authorList>
            <person name="Aylward J."/>
            <person name="Wilson A.M."/>
            <person name="Visagie C.M."/>
            <person name="Spraker J."/>
            <person name="Barnes I."/>
            <person name="Buitendag C."/>
            <person name="Ceriani C."/>
            <person name="Del Mar Angel L."/>
            <person name="du Plessis D."/>
            <person name="Fuchs T."/>
            <person name="Gasser K."/>
            <person name="Kramer D."/>
            <person name="Li W."/>
            <person name="Munsamy K."/>
            <person name="Piso A."/>
            <person name="Price J.L."/>
            <person name="Sonnekus B."/>
            <person name="Thomas C."/>
            <person name="van der Nest A."/>
            <person name="van Dijk A."/>
            <person name="van Heerden A."/>
            <person name="van Vuuren N."/>
            <person name="Yilmaz N."/>
            <person name="Duong T.A."/>
            <person name="van der Merwe N.A."/>
            <person name="Wingfield M.J."/>
            <person name="Wingfield B.D."/>
        </authorList>
    </citation>
    <scope>NUCLEOTIDE SEQUENCE [LARGE SCALE GENOMIC DNA]</scope>
    <source>
        <strain evidence="3 4">CMW 12675</strain>
    </source>
</reference>
<evidence type="ECO:0000313" key="4">
    <source>
        <dbReference type="Proteomes" id="UP001583280"/>
    </source>
</evidence>
<organism evidence="3 4">
    <name type="scientific">Ceratocystis pirilliformis</name>
    <dbReference type="NCBI Taxonomy" id="259994"/>
    <lineage>
        <taxon>Eukaryota</taxon>
        <taxon>Fungi</taxon>
        <taxon>Dikarya</taxon>
        <taxon>Ascomycota</taxon>
        <taxon>Pezizomycotina</taxon>
        <taxon>Sordariomycetes</taxon>
        <taxon>Hypocreomycetidae</taxon>
        <taxon>Microascales</taxon>
        <taxon>Ceratocystidaceae</taxon>
        <taxon>Ceratocystis</taxon>
    </lineage>
</organism>
<protein>
    <submittedName>
        <fullName evidence="3">Uncharacterized protein</fullName>
    </submittedName>
</protein>
<keyword evidence="1" id="KW-0378">Hydrolase</keyword>
<dbReference type="SUPFAM" id="SSF52151">
    <property type="entry name" value="FabD/lysophospholipase-like"/>
    <property type="match status" value="1"/>
</dbReference>
<evidence type="ECO:0000313" key="3">
    <source>
        <dbReference type="EMBL" id="KAL1890817.1"/>
    </source>
</evidence>
<dbReference type="InterPro" id="IPR027417">
    <property type="entry name" value="P-loop_NTPase"/>
</dbReference>
<dbReference type="PANTHER" id="PTHR24185">
    <property type="entry name" value="CALCIUM-INDEPENDENT PHOSPHOLIPASE A2-GAMMA"/>
    <property type="match status" value="1"/>
</dbReference>
<dbReference type="EMBL" id="JAWDJO010000170">
    <property type="protein sequence ID" value="KAL1890817.1"/>
    <property type="molecule type" value="Genomic_DNA"/>
</dbReference>
<dbReference type="PANTHER" id="PTHR24185:SF1">
    <property type="entry name" value="CALCIUM-INDEPENDENT PHOSPHOLIPASE A2-GAMMA"/>
    <property type="match status" value="1"/>
</dbReference>
<dbReference type="Gene3D" id="3.40.1090.10">
    <property type="entry name" value="Cytosolic phospholipase A2 catalytic domain"/>
    <property type="match status" value="1"/>
</dbReference>
<evidence type="ECO:0000256" key="2">
    <source>
        <dbReference type="ARBA" id="ARBA00022963"/>
    </source>
</evidence>
<comment type="caution">
    <text evidence="3">The sequence shown here is derived from an EMBL/GenBank/DDBJ whole genome shotgun (WGS) entry which is preliminary data.</text>
</comment>
<dbReference type="Gene3D" id="3.40.50.300">
    <property type="entry name" value="P-loop containing nucleotide triphosphate hydrolases"/>
    <property type="match status" value="1"/>
</dbReference>
<proteinExistence type="predicted"/>
<evidence type="ECO:0000256" key="1">
    <source>
        <dbReference type="ARBA" id="ARBA00022801"/>
    </source>
</evidence>
<dbReference type="Proteomes" id="UP001583280">
    <property type="component" value="Unassembled WGS sequence"/>
</dbReference>
<keyword evidence="2" id="KW-0442">Lipid degradation</keyword>
<sequence>MLGRLGMTVDQCIRTYKSLAETAFTPKWPGLARAARSSTFSATKLESAIKQVIRANCPEPKCVAYRNTNSPTTDNCPHEDLQFNDESCTKTVISAITTANVEALLTLFTTYDPSTSLSGCGIWEVARATSAAIALFKPIKVGRDEVEFADASFGHNNPCETLIAEAKAKFPGRDMLSLSIGTGLGDVAEIKDTGKSILKALEGLAASSKATALRLRNRYSGTGKYFRFNVESGLKDVTLSDWKQTSNISSHTTNYLEENKAAIMEFVSVIIRRGVTKASTQPLELGHTTKVLGQSVELDGHRPKSLDTPNDKLFTHAGFQQIALVGLGGMGKTQVALKLAYMAKKHKPDYSVFWITAASMARFDDACKKLVEELNISKTNDEYPKIIVKHYMESRKAGNGFLSLITLMKLISLVAWQIIKMKTSIIGLETMSSQELTTILGRGVEDLDDQASINGLLEELCYLPLAAAQAAD</sequence>
<name>A0ABR3YS95_9PEZI</name>
<accession>A0ABR3YS95</accession>
<dbReference type="InterPro" id="IPR016035">
    <property type="entry name" value="Acyl_Trfase/lysoPLipase"/>
</dbReference>
<dbReference type="SUPFAM" id="SSF52540">
    <property type="entry name" value="P-loop containing nucleoside triphosphate hydrolases"/>
    <property type="match status" value="1"/>
</dbReference>
<gene>
    <name evidence="3" type="ORF">Cpir12675_005213</name>
</gene>